<feature type="chain" id="PRO_5012713387" description="F5/8 type C domain-containing protein" evidence="1">
    <location>
        <begin position="21"/>
        <end position="811"/>
    </location>
</feature>
<gene>
    <name evidence="3" type="ORF">KL86DYS1_12051</name>
</gene>
<dbReference type="Gene3D" id="2.60.120.260">
    <property type="entry name" value="Galactose-binding domain-like"/>
    <property type="match status" value="1"/>
</dbReference>
<dbReference type="GO" id="GO:0005975">
    <property type="term" value="P:carbohydrate metabolic process"/>
    <property type="evidence" value="ECO:0007669"/>
    <property type="project" value="InterPro"/>
</dbReference>
<dbReference type="InterPro" id="IPR049049">
    <property type="entry name" value="Beta-AFase-like_GH127_C"/>
</dbReference>
<keyword evidence="1" id="KW-0732">Signal</keyword>
<dbReference type="EMBL" id="FLUM01000001">
    <property type="protein sequence ID" value="SBV97978.1"/>
    <property type="molecule type" value="Genomic_DNA"/>
</dbReference>
<dbReference type="PANTHER" id="PTHR43465">
    <property type="entry name" value="DUF1680 DOMAIN PROTEIN (AFU_ORTHOLOGUE AFUA_1G08910)"/>
    <property type="match status" value="1"/>
</dbReference>
<dbReference type="SUPFAM" id="SSF49785">
    <property type="entry name" value="Galactose-binding domain-like"/>
    <property type="match status" value="1"/>
</dbReference>
<dbReference type="AlphaFoldDB" id="A0A212JEW7"/>
<dbReference type="InterPro" id="IPR000421">
    <property type="entry name" value="FA58C"/>
</dbReference>
<evidence type="ECO:0000259" key="2">
    <source>
        <dbReference type="PROSITE" id="PS50022"/>
    </source>
</evidence>
<dbReference type="RefSeq" id="WP_296940557.1">
    <property type="nucleotide sequence ID" value="NZ_LT599032.1"/>
</dbReference>
<organism evidence="3">
    <name type="scientific">uncultured Dysgonomonas sp</name>
    <dbReference type="NCBI Taxonomy" id="206096"/>
    <lineage>
        <taxon>Bacteria</taxon>
        <taxon>Pseudomonadati</taxon>
        <taxon>Bacteroidota</taxon>
        <taxon>Bacteroidia</taxon>
        <taxon>Bacteroidales</taxon>
        <taxon>Dysgonomonadaceae</taxon>
        <taxon>Dysgonomonas</taxon>
        <taxon>environmental samples</taxon>
    </lineage>
</organism>
<sequence>MKKLSLVVLLLTCYWLTGWGCNHPGHNHVHEQKGDNKDYPIQPVAFTSVKFSDKFWAPRIRINQDVTIPIALGHCYNTGRVDNFKKAGKLIPGYFATQLTFDDTDIYKIIEGAAYSIQMFPNKELEARMDTLIYYIQKAQEPDGYLYTARTAGEPGKLHEWVGEKRWEKDPDLSHELYNCGHLYEAAVAHYQATGKRTLLDVAIKNADLLVKDFGPGKLAYEPGHQIVEMGLAKMYRVTGKKEYLDLAKYFLDLKGHGHSGEYSQTHKPVIEQDEAVGHAVRAAYMYSGMADVAALTGNEAYLHAIDKIWDNVVTKKLYITGGIGATGHGEAFGKNYELPNMSAYCETCAAIANVYWNHRLFLLHGDSKYYDVLERTLYNGLISGINLDGNRFFYPNPLESVGQHGRSEWFGCACCPSNVCRFMPSIPGYVYAKKDDKIYVSLFVESEGEIELGKNKINLSQKTGYPWDGNVIINVDPAKSEKFDVLVRIPGWALNKPVPSDLYTYLNPKKETVKIKVNGKDVDYTIGSNGYVTLSQKWKKGDKIDVSFPMDVHKDVANEKVEDDKGKVAIERGPIVYCLEWVDNKDRVLNAVLEDNVTFSETFLSDKLSGILQLEANAKSASRDKDNNVLVEDKQLTAIPYYAWSNRGAGEMAVWIPRTVESTRPLPPPTFCTNAKVSSSSPNKSMSSVNDGYWPKDSNDRHVPFFTLWPKNNSQEWIVYDFDKPETFSTASVFWYDDGPWGGCRIPLSWGVQYKDDKGEWVDVKAKTPAKPEKNALNAIEFEPVTSQSVRLLFQLPVQESVGVYEFEVK</sequence>
<reference evidence="3" key="1">
    <citation type="submission" date="2016-04" db="EMBL/GenBank/DDBJ databases">
        <authorList>
            <person name="Evans L.H."/>
            <person name="Alamgir A."/>
            <person name="Owens N."/>
            <person name="Weber N.D."/>
            <person name="Virtaneva K."/>
            <person name="Barbian K."/>
            <person name="Babar A."/>
            <person name="Rosenke K."/>
        </authorList>
    </citation>
    <scope>NUCLEOTIDE SEQUENCE</scope>
    <source>
        <strain evidence="3">86-1</strain>
    </source>
</reference>
<dbReference type="PANTHER" id="PTHR43465:SF2">
    <property type="entry name" value="DUF1680 DOMAIN PROTEIN (AFU_ORTHOLOGUE AFUA_1G08910)"/>
    <property type="match status" value="1"/>
</dbReference>
<dbReference type="Pfam" id="PF20736">
    <property type="entry name" value="Glyco_hydro127M"/>
    <property type="match status" value="1"/>
</dbReference>
<dbReference type="InterPro" id="IPR049174">
    <property type="entry name" value="Beta-AFase-like"/>
</dbReference>
<dbReference type="Pfam" id="PF22633">
    <property type="entry name" value="F5_F8_type_C_2"/>
    <property type="match status" value="1"/>
</dbReference>
<evidence type="ECO:0000313" key="3">
    <source>
        <dbReference type="EMBL" id="SBV97978.1"/>
    </source>
</evidence>
<feature type="signal peptide" evidence="1">
    <location>
        <begin position="1"/>
        <end position="20"/>
    </location>
</feature>
<dbReference type="PROSITE" id="PS50022">
    <property type="entry name" value="FA58C_3"/>
    <property type="match status" value="1"/>
</dbReference>
<name>A0A212JEW7_9BACT</name>
<dbReference type="Pfam" id="PF07944">
    <property type="entry name" value="Beta-AFase-like_GH127_cat"/>
    <property type="match status" value="1"/>
</dbReference>
<dbReference type="InterPro" id="IPR008928">
    <property type="entry name" value="6-hairpin_glycosidase_sf"/>
</dbReference>
<evidence type="ECO:0000256" key="1">
    <source>
        <dbReference type="SAM" id="SignalP"/>
    </source>
</evidence>
<dbReference type="InterPro" id="IPR049046">
    <property type="entry name" value="Beta-AFase-like_GH127_middle"/>
</dbReference>
<accession>A0A212JEW7</accession>
<dbReference type="SUPFAM" id="SSF48208">
    <property type="entry name" value="Six-hairpin glycosidases"/>
    <property type="match status" value="1"/>
</dbReference>
<dbReference type="Pfam" id="PF20737">
    <property type="entry name" value="Glyco_hydro127C"/>
    <property type="match status" value="1"/>
</dbReference>
<proteinExistence type="predicted"/>
<dbReference type="InterPro" id="IPR008979">
    <property type="entry name" value="Galactose-bd-like_sf"/>
</dbReference>
<feature type="domain" description="F5/8 type C" evidence="2">
    <location>
        <begin position="660"/>
        <end position="811"/>
    </location>
</feature>
<protein>
    <recommendedName>
        <fullName evidence="2">F5/8 type C domain-containing protein</fullName>
    </recommendedName>
</protein>
<dbReference type="InterPro" id="IPR012878">
    <property type="entry name" value="Beta-AFase-like_GH127_cat"/>
</dbReference>